<protein>
    <submittedName>
        <fullName evidence="1">Uncharacterized protein</fullName>
    </submittedName>
</protein>
<organism evidence="1 2">
    <name type="scientific">Mortierella isabellina</name>
    <name type="common">Filamentous fungus</name>
    <name type="synonym">Umbelopsis isabellina</name>
    <dbReference type="NCBI Taxonomy" id="91625"/>
    <lineage>
        <taxon>Eukaryota</taxon>
        <taxon>Fungi</taxon>
        <taxon>Fungi incertae sedis</taxon>
        <taxon>Mucoromycota</taxon>
        <taxon>Mucoromycotina</taxon>
        <taxon>Umbelopsidomycetes</taxon>
        <taxon>Umbelopsidales</taxon>
        <taxon>Umbelopsidaceae</taxon>
        <taxon>Umbelopsis</taxon>
    </lineage>
</organism>
<dbReference type="InterPro" id="IPR028994">
    <property type="entry name" value="Integrin_alpha_N"/>
</dbReference>
<name>A0A8H7PXZ1_MORIS</name>
<proteinExistence type="predicted"/>
<dbReference type="AlphaFoldDB" id="A0A8H7PXZ1"/>
<comment type="caution">
    <text evidence="1">The sequence shown here is derived from an EMBL/GenBank/DDBJ whole genome shotgun (WGS) entry which is preliminary data.</text>
</comment>
<dbReference type="EMBL" id="JAEPQZ010000004">
    <property type="protein sequence ID" value="KAG2182313.1"/>
    <property type="molecule type" value="Genomic_DNA"/>
</dbReference>
<sequence length="130" mass="14639">MCAGDFTRPCTSESEKETYQQVALAGNNGIIYILENYKVTSFVHVDYSITRVLRYRPKSLPESSPDILICAGHCNEIRAYYYGELITTYGTQDWVHDMILGDIDGDGKDELVMGLLNQTIAVLKCSIEME</sequence>
<evidence type="ECO:0000313" key="2">
    <source>
        <dbReference type="Proteomes" id="UP000654370"/>
    </source>
</evidence>
<reference evidence="1" key="1">
    <citation type="submission" date="2020-12" db="EMBL/GenBank/DDBJ databases">
        <title>Metabolic potential, ecology and presence of endohyphal bacteria is reflected in genomic diversity of Mucoromycotina.</title>
        <authorList>
            <person name="Muszewska A."/>
            <person name="Okrasinska A."/>
            <person name="Steczkiewicz K."/>
            <person name="Drgas O."/>
            <person name="Orlowska M."/>
            <person name="Perlinska-Lenart U."/>
            <person name="Aleksandrzak-Piekarczyk T."/>
            <person name="Szatraj K."/>
            <person name="Zielenkiewicz U."/>
            <person name="Pilsyk S."/>
            <person name="Malc E."/>
            <person name="Mieczkowski P."/>
            <person name="Kruszewska J.S."/>
            <person name="Biernat P."/>
            <person name="Pawlowska J."/>
        </authorList>
    </citation>
    <scope>NUCLEOTIDE SEQUENCE</scope>
    <source>
        <strain evidence="1">WA0000067209</strain>
    </source>
</reference>
<dbReference type="Proteomes" id="UP000654370">
    <property type="component" value="Unassembled WGS sequence"/>
</dbReference>
<evidence type="ECO:0000313" key="1">
    <source>
        <dbReference type="EMBL" id="KAG2182313.1"/>
    </source>
</evidence>
<gene>
    <name evidence="1" type="ORF">INT43_007240</name>
</gene>
<dbReference type="SUPFAM" id="SSF69318">
    <property type="entry name" value="Integrin alpha N-terminal domain"/>
    <property type="match status" value="1"/>
</dbReference>
<keyword evidence="2" id="KW-1185">Reference proteome</keyword>
<dbReference type="OrthoDB" id="2123049at2759"/>
<accession>A0A8H7PXZ1</accession>